<proteinExistence type="predicted"/>
<sequence length="253" mass="27419">MDKKPSDKKVAPKSPEPVESSPATDNLAEESQETAASAEVTEPVADSETKNKNEKRMSILGSLFRNKIPTKESETTEVPPPVPAKAQTESSETTHQEPVPASSTEEHDEQEAAPPVESVTAEPAEASAHKEHKDNVIEQIKRSSIGKFFNKKKGHATEAPKEETVDHNEVPTTTDKPADTPTEQPLESKSTSRPSSPLGRSLTQLFRRKKAPAATTTATTTTTEEQTKEEQDTQHEPIISAPSVTPATTVRVN</sequence>
<protein>
    <submittedName>
        <fullName evidence="2">Uncharacterized protein</fullName>
    </submittedName>
</protein>
<evidence type="ECO:0000313" key="3">
    <source>
        <dbReference type="Proteomes" id="UP000009138"/>
    </source>
</evidence>
<feature type="compositionally biased region" description="Basic and acidic residues" evidence="1">
    <location>
        <begin position="155"/>
        <end position="169"/>
    </location>
</feature>
<accession>I1CJQ0</accession>
<dbReference type="InParanoid" id="I1CJQ0"/>
<feature type="compositionally biased region" description="Basic and acidic residues" evidence="1">
    <location>
        <begin position="127"/>
        <end position="141"/>
    </location>
</feature>
<organism evidence="2 3">
    <name type="scientific">Rhizopus delemar (strain RA 99-880 / ATCC MYA-4621 / FGSC 9543 / NRRL 43880)</name>
    <name type="common">Mucormycosis agent</name>
    <name type="synonym">Rhizopus arrhizus var. delemar</name>
    <dbReference type="NCBI Taxonomy" id="246409"/>
    <lineage>
        <taxon>Eukaryota</taxon>
        <taxon>Fungi</taxon>
        <taxon>Fungi incertae sedis</taxon>
        <taxon>Mucoromycota</taxon>
        <taxon>Mucoromycotina</taxon>
        <taxon>Mucoromycetes</taxon>
        <taxon>Mucorales</taxon>
        <taxon>Mucorineae</taxon>
        <taxon>Rhizopodaceae</taxon>
        <taxon>Rhizopus</taxon>
    </lineage>
</organism>
<evidence type="ECO:0000256" key="1">
    <source>
        <dbReference type="SAM" id="MobiDB-lite"/>
    </source>
</evidence>
<evidence type="ECO:0000313" key="2">
    <source>
        <dbReference type="EMBL" id="EIE88680.1"/>
    </source>
</evidence>
<keyword evidence="3" id="KW-1185">Reference proteome</keyword>
<feature type="compositionally biased region" description="Polar residues" evidence="1">
    <location>
        <begin position="183"/>
        <end position="195"/>
    </location>
</feature>
<dbReference type="eggNOG" id="ENOG502TAR2">
    <property type="taxonomic scope" value="Eukaryota"/>
</dbReference>
<name>I1CJQ0_RHIO9</name>
<feature type="region of interest" description="Disordered" evidence="1">
    <location>
        <begin position="1"/>
        <end position="253"/>
    </location>
</feature>
<dbReference type="VEuPathDB" id="FungiDB:RO3G_13391"/>
<feature type="compositionally biased region" description="Basic and acidic residues" evidence="1">
    <location>
        <begin position="1"/>
        <end position="10"/>
    </location>
</feature>
<feature type="compositionally biased region" description="Basic and acidic residues" evidence="1">
    <location>
        <begin position="225"/>
        <end position="235"/>
    </location>
</feature>
<reference evidence="2 3" key="1">
    <citation type="journal article" date="2009" name="PLoS Genet.">
        <title>Genomic analysis of the basal lineage fungus Rhizopus oryzae reveals a whole-genome duplication.</title>
        <authorList>
            <person name="Ma L.-J."/>
            <person name="Ibrahim A.S."/>
            <person name="Skory C."/>
            <person name="Grabherr M.G."/>
            <person name="Burger G."/>
            <person name="Butler M."/>
            <person name="Elias M."/>
            <person name="Idnurm A."/>
            <person name="Lang B.F."/>
            <person name="Sone T."/>
            <person name="Abe A."/>
            <person name="Calvo S.E."/>
            <person name="Corrochano L.M."/>
            <person name="Engels R."/>
            <person name="Fu J."/>
            <person name="Hansberg W."/>
            <person name="Kim J.-M."/>
            <person name="Kodira C.D."/>
            <person name="Koehrsen M.J."/>
            <person name="Liu B."/>
            <person name="Miranda-Saavedra D."/>
            <person name="O'Leary S."/>
            <person name="Ortiz-Castellanos L."/>
            <person name="Poulter R."/>
            <person name="Rodriguez-Romero J."/>
            <person name="Ruiz-Herrera J."/>
            <person name="Shen Y.-Q."/>
            <person name="Zeng Q."/>
            <person name="Galagan J."/>
            <person name="Birren B.W."/>
            <person name="Cuomo C.A."/>
            <person name="Wickes B.L."/>
        </authorList>
    </citation>
    <scope>NUCLEOTIDE SEQUENCE [LARGE SCALE GENOMIC DNA]</scope>
    <source>
        <strain evidence="3">RA 99-880 / ATCC MYA-4621 / FGSC 9543 / NRRL 43880</strain>
    </source>
</reference>
<feature type="compositionally biased region" description="Low complexity" evidence="1">
    <location>
        <begin position="171"/>
        <end position="182"/>
    </location>
</feature>
<feature type="compositionally biased region" description="Basic and acidic residues" evidence="1">
    <location>
        <begin position="47"/>
        <end position="57"/>
    </location>
</feature>
<dbReference type="OMA" id="HPVAEHK"/>
<feature type="compositionally biased region" description="Low complexity" evidence="1">
    <location>
        <begin position="212"/>
        <end position="224"/>
    </location>
</feature>
<dbReference type="Proteomes" id="UP000009138">
    <property type="component" value="Unassembled WGS sequence"/>
</dbReference>
<dbReference type="GeneID" id="93620356"/>
<feature type="compositionally biased region" description="Polar residues" evidence="1">
    <location>
        <begin position="242"/>
        <end position="253"/>
    </location>
</feature>
<dbReference type="AlphaFoldDB" id="I1CJQ0"/>
<dbReference type="OrthoDB" id="2290656at2759"/>
<dbReference type="RefSeq" id="XP_067524076.1">
    <property type="nucleotide sequence ID" value="XM_067667975.1"/>
</dbReference>
<dbReference type="EMBL" id="CH476743">
    <property type="protein sequence ID" value="EIE88680.1"/>
    <property type="molecule type" value="Genomic_DNA"/>
</dbReference>
<feature type="compositionally biased region" description="Low complexity" evidence="1">
    <location>
        <begin position="33"/>
        <end position="42"/>
    </location>
</feature>
<gene>
    <name evidence="2" type="ORF">RO3G_13391</name>
</gene>
<dbReference type="STRING" id="246409.I1CJQ0"/>